<feature type="transmembrane region" description="Helical" evidence="1">
    <location>
        <begin position="205"/>
        <end position="228"/>
    </location>
</feature>
<dbReference type="RefSeq" id="WP_055734139.1">
    <property type="nucleotide sequence ID" value="NZ_BMDY01000012.1"/>
</dbReference>
<dbReference type="PANTHER" id="PTHR35804">
    <property type="entry name" value="LYSINE EXPORTER LYSO"/>
    <property type="match status" value="1"/>
</dbReference>
<feature type="transmembrane region" description="Helical" evidence="1">
    <location>
        <begin position="6"/>
        <end position="23"/>
    </location>
</feature>
<keyword evidence="3" id="KW-1185">Reference proteome</keyword>
<evidence type="ECO:0000256" key="1">
    <source>
        <dbReference type="SAM" id="Phobius"/>
    </source>
</evidence>
<name>A0ABQ1I1S6_9ALTE</name>
<feature type="transmembrane region" description="Helical" evidence="1">
    <location>
        <begin position="235"/>
        <end position="256"/>
    </location>
</feature>
<keyword evidence="1" id="KW-0472">Membrane</keyword>
<feature type="transmembrane region" description="Helical" evidence="1">
    <location>
        <begin position="276"/>
        <end position="299"/>
    </location>
</feature>
<feature type="transmembrane region" description="Helical" evidence="1">
    <location>
        <begin position="35"/>
        <end position="55"/>
    </location>
</feature>
<organism evidence="2 3">
    <name type="scientific">Agarivorans gilvus</name>
    <dbReference type="NCBI Taxonomy" id="680279"/>
    <lineage>
        <taxon>Bacteria</taxon>
        <taxon>Pseudomonadati</taxon>
        <taxon>Pseudomonadota</taxon>
        <taxon>Gammaproteobacteria</taxon>
        <taxon>Alteromonadales</taxon>
        <taxon>Alteromonadaceae</taxon>
        <taxon>Agarivorans</taxon>
    </lineage>
</organism>
<keyword evidence="1" id="KW-1133">Transmembrane helix</keyword>
<dbReference type="Proteomes" id="UP000651977">
    <property type="component" value="Unassembled WGS sequence"/>
</dbReference>
<dbReference type="Pfam" id="PF03956">
    <property type="entry name" value="Lys_export"/>
    <property type="match status" value="1"/>
</dbReference>
<evidence type="ECO:0000313" key="3">
    <source>
        <dbReference type="Proteomes" id="UP000651977"/>
    </source>
</evidence>
<dbReference type="PANTHER" id="PTHR35804:SF1">
    <property type="entry name" value="LYSINE EXPORTER LYSO"/>
    <property type="match status" value="1"/>
</dbReference>
<dbReference type="EMBL" id="BMDY01000012">
    <property type="protein sequence ID" value="GGB08285.1"/>
    <property type="molecule type" value="Genomic_DNA"/>
</dbReference>
<dbReference type="InterPro" id="IPR005642">
    <property type="entry name" value="LysO"/>
</dbReference>
<feature type="transmembrane region" description="Helical" evidence="1">
    <location>
        <begin position="104"/>
        <end position="127"/>
    </location>
</feature>
<evidence type="ECO:0000313" key="2">
    <source>
        <dbReference type="EMBL" id="GGB08285.1"/>
    </source>
</evidence>
<protein>
    <submittedName>
        <fullName evidence="2">Membrane protein</fullName>
    </submittedName>
</protein>
<sequence length="302" mass="32803">MYSSLLIILGALIVGYAIPLKHPSGLILVRRLSSWMLYLILFLMGYGLAFVDNLGQNILQLLYQSLSLIALLLLFNLSALVWVGRFLDMPKAEPQQARSTHKWALFKDPLVLISLLMLGLLLGLLYQQRLPAQGELAEYALIALIFCIGIELRSAGISVRQLLLNRRGLIIALVMVLSSIPAGLICAYWFDLPYSVGLAMSSGFGWYSLSGALLTEAVNPLIGSTVFFADLSRELITLLLIPSLMLRSPAATIGYAGATAMDFSLPMLQRAGGNQLVPVAIASGFILSLLCPLLILVLVNLA</sequence>
<reference evidence="3" key="1">
    <citation type="journal article" date="2019" name="Int. J. Syst. Evol. Microbiol.">
        <title>The Global Catalogue of Microorganisms (GCM) 10K type strain sequencing project: providing services to taxonomists for standard genome sequencing and annotation.</title>
        <authorList>
            <consortium name="The Broad Institute Genomics Platform"/>
            <consortium name="The Broad Institute Genome Sequencing Center for Infectious Disease"/>
            <person name="Wu L."/>
            <person name="Ma J."/>
        </authorList>
    </citation>
    <scope>NUCLEOTIDE SEQUENCE [LARGE SCALE GENOMIC DNA]</scope>
    <source>
        <strain evidence="3">CGMCC 1.10131</strain>
    </source>
</reference>
<feature type="transmembrane region" description="Helical" evidence="1">
    <location>
        <begin position="168"/>
        <end position="190"/>
    </location>
</feature>
<gene>
    <name evidence="2" type="ORF">GCM10007414_22130</name>
</gene>
<feature type="transmembrane region" description="Helical" evidence="1">
    <location>
        <begin position="139"/>
        <end position="156"/>
    </location>
</feature>
<feature type="transmembrane region" description="Helical" evidence="1">
    <location>
        <begin position="61"/>
        <end position="83"/>
    </location>
</feature>
<keyword evidence="1" id="KW-0812">Transmembrane</keyword>
<accession>A0ABQ1I1S6</accession>
<proteinExistence type="predicted"/>
<comment type="caution">
    <text evidence="2">The sequence shown here is derived from an EMBL/GenBank/DDBJ whole genome shotgun (WGS) entry which is preliminary data.</text>
</comment>